<dbReference type="PANTHER" id="PTHR42885:SF1">
    <property type="entry name" value="THREONINE-PHOSPHATE DECARBOXYLASE"/>
    <property type="match status" value="1"/>
</dbReference>
<dbReference type="AlphaFoldDB" id="A0A2G6KHF1"/>
<dbReference type="InterPro" id="IPR015422">
    <property type="entry name" value="PyrdxlP-dep_Trfase_small"/>
</dbReference>
<keyword evidence="4" id="KW-0032">Aminotransferase</keyword>
<evidence type="ECO:0000256" key="2">
    <source>
        <dbReference type="ARBA" id="ARBA00022898"/>
    </source>
</evidence>
<organism evidence="4 5">
    <name type="scientific">candidate division KSB3 bacterium</name>
    <dbReference type="NCBI Taxonomy" id="2044937"/>
    <lineage>
        <taxon>Bacteria</taxon>
        <taxon>candidate division KSB3</taxon>
    </lineage>
</organism>
<dbReference type="Gene3D" id="3.40.640.10">
    <property type="entry name" value="Type I PLP-dependent aspartate aminotransferase-like (Major domain)"/>
    <property type="match status" value="1"/>
</dbReference>
<dbReference type="PANTHER" id="PTHR42885">
    <property type="entry name" value="HISTIDINOL-PHOSPHATE AMINOTRANSFERASE-RELATED"/>
    <property type="match status" value="1"/>
</dbReference>
<comment type="cofactor">
    <cofactor evidence="1">
        <name>pyridoxal 5'-phosphate</name>
        <dbReference type="ChEBI" id="CHEBI:597326"/>
    </cofactor>
</comment>
<dbReference type="Proteomes" id="UP000230821">
    <property type="component" value="Unassembled WGS sequence"/>
</dbReference>
<dbReference type="Pfam" id="PF00155">
    <property type="entry name" value="Aminotran_1_2"/>
    <property type="match status" value="1"/>
</dbReference>
<dbReference type="CDD" id="cd00609">
    <property type="entry name" value="AAT_like"/>
    <property type="match status" value="1"/>
</dbReference>
<gene>
    <name evidence="4" type="ORF">CSA56_05485</name>
</gene>
<evidence type="ECO:0000256" key="1">
    <source>
        <dbReference type="ARBA" id="ARBA00001933"/>
    </source>
</evidence>
<accession>A0A2G6KHF1</accession>
<evidence type="ECO:0000313" key="5">
    <source>
        <dbReference type="Proteomes" id="UP000230821"/>
    </source>
</evidence>
<dbReference type="SUPFAM" id="SSF53383">
    <property type="entry name" value="PLP-dependent transferases"/>
    <property type="match status" value="1"/>
</dbReference>
<evidence type="ECO:0000313" key="4">
    <source>
        <dbReference type="EMBL" id="PIE35096.1"/>
    </source>
</evidence>
<dbReference type="InterPro" id="IPR004839">
    <property type="entry name" value="Aminotransferase_I/II_large"/>
</dbReference>
<dbReference type="GO" id="GO:0008483">
    <property type="term" value="F:transaminase activity"/>
    <property type="evidence" value="ECO:0007669"/>
    <property type="project" value="UniProtKB-KW"/>
</dbReference>
<sequence>MKHGGDILSYQHLYDGQIIDFSSNINPLGYPKILDTIIPEVLGSLTAYPDIHYRVLRTAISEYLGCQPDEVLVGNGSMEILEHFCREAQRIVVCIPCFIEYIERAQIYRKKVKKIRLPDGFRCSTALFGNELQRGDVVILGNPNNPTGLRIAEDELLELQQLAEEQQAFLLLDEAFFEFCVEDYDSVRLLHGKENICVIRAATKFFGLPGIRLGYAYATQAIAEQYAASALPWRINAIADAAGRAIFRETAYIECSKALIREQRHEMFSELQKIDSIKVFPTHTNFILIKLLYTTEDELFQQLLRHGLLIRKASSFEGVDRSYIRLAVKDQKSNRKLIETLNRCV</sequence>
<reference evidence="4 5" key="1">
    <citation type="submission" date="2017-10" db="EMBL/GenBank/DDBJ databases">
        <title>Novel microbial diversity and functional potential in the marine mammal oral microbiome.</title>
        <authorList>
            <person name="Dudek N.K."/>
            <person name="Sun C.L."/>
            <person name="Burstein D."/>
            <person name="Kantor R.S."/>
            <person name="Aliaga Goltsman D.S."/>
            <person name="Bik E.M."/>
            <person name="Thomas B.C."/>
            <person name="Banfield J.F."/>
            <person name="Relman D.A."/>
        </authorList>
    </citation>
    <scope>NUCLEOTIDE SEQUENCE [LARGE SCALE GENOMIC DNA]</scope>
    <source>
        <strain evidence="4">DOLJORAL78_47_16</strain>
    </source>
</reference>
<dbReference type="Gene3D" id="3.90.1150.10">
    <property type="entry name" value="Aspartate Aminotransferase, domain 1"/>
    <property type="match status" value="1"/>
</dbReference>
<protein>
    <submittedName>
        <fullName evidence="4">Aspartate aminotransferase</fullName>
    </submittedName>
</protein>
<dbReference type="InterPro" id="IPR015424">
    <property type="entry name" value="PyrdxlP-dep_Trfase"/>
</dbReference>
<dbReference type="EMBL" id="PDSK01000063">
    <property type="protein sequence ID" value="PIE35096.1"/>
    <property type="molecule type" value="Genomic_DNA"/>
</dbReference>
<dbReference type="InterPro" id="IPR015421">
    <property type="entry name" value="PyrdxlP-dep_Trfase_major"/>
</dbReference>
<proteinExistence type="predicted"/>
<name>A0A2G6KHF1_9BACT</name>
<feature type="domain" description="Aminotransferase class I/classII large" evidence="3">
    <location>
        <begin position="18"/>
        <end position="341"/>
    </location>
</feature>
<comment type="caution">
    <text evidence="4">The sequence shown here is derived from an EMBL/GenBank/DDBJ whole genome shotgun (WGS) entry which is preliminary data.</text>
</comment>
<evidence type="ECO:0000259" key="3">
    <source>
        <dbReference type="Pfam" id="PF00155"/>
    </source>
</evidence>
<keyword evidence="4" id="KW-0808">Transferase</keyword>
<dbReference type="GO" id="GO:0030170">
    <property type="term" value="F:pyridoxal phosphate binding"/>
    <property type="evidence" value="ECO:0007669"/>
    <property type="project" value="InterPro"/>
</dbReference>
<keyword evidence="2" id="KW-0663">Pyridoxal phosphate</keyword>